<dbReference type="Gene3D" id="3.40.50.300">
    <property type="entry name" value="P-loop containing nucleotide triphosphate hydrolases"/>
    <property type="match status" value="2"/>
</dbReference>
<accession>A0A929MUE1</accession>
<feature type="domain" description="ABC transporter" evidence="12">
    <location>
        <begin position="9"/>
        <end position="245"/>
    </location>
</feature>
<evidence type="ECO:0000256" key="10">
    <source>
        <dbReference type="ARBA" id="ARBA00023136"/>
    </source>
</evidence>
<evidence type="ECO:0000313" key="14">
    <source>
        <dbReference type="Proteomes" id="UP000757900"/>
    </source>
</evidence>
<comment type="subcellular location">
    <subcellularLocation>
        <location evidence="2">Cell inner membrane</location>
    </subcellularLocation>
    <subcellularLocation>
        <location evidence="1 11">Cell membrane</location>
        <topology evidence="1 11">Peripheral membrane protein</topology>
    </subcellularLocation>
</comment>
<organism evidence="13 14">
    <name type="scientific">Abiotrophia defectiva</name>
    <name type="common">Streptococcus defectivus</name>
    <dbReference type="NCBI Taxonomy" id="46125"/>
    <lineage>
        <taxon>Bacteria</taxon>
        <taxon>Bacillati</taxon>
        <taxon>Bacillota</taxon>
        <taxon>Bacilli</taxon>
        <taxon>Lactobacillales</taxon>
        <taxon>Aerococcaceae</taxon>
        <taxon>Abiotrophia</taxon>
    </lineage>
</organism>
<dbReference type="FunFam" id="3.40.50.300:FF:000126">
    <property type="entry name" value="Galactose/methyl galactoside import ATP-binding protein MglA"/>
    <property type="match status" value="1"/>
</dbReference>
<name>A0A929MUE1_ABIDE</name>
<dbReference type="GO" id="GO:0005524">
    <property type="term" value="F:ATP binding"/>
    <property type="evidence" value="ECO:0007669"/>
    <property type="project" value="UniProtKB-UniRule"/>
</dbReference>
<comment type="catalytic activity">
    <reaction evidence="11">
        <text>D-galactose(out) + ATP + H2O = D-galactose(in) + ADP + phosphate + H(+)</text>
        <dbReference type="Rhea" id="RHEA:60156"/>
        <dbReference type="ChEBI" id="CHEBI:4139"/>
        <dbReference type="ChEBI" id="CHEBI:15377"/>
        <dbReference type="ChEBI" id="CHEBI:15378"/>
        <dbReference type="ChEBI" id="CHEBI:30616"/>
        <dbReference type="ChEBI" id="CHEBI:43474"/>
        <dbReference type="ChEBI" id="CHEBI:456216"/>
        <dbReference type="EC" id="7.5.2.11"/>
    </reaction>
</comment>
<comment type="caution">
    <text evidence="13">The sequence shown here is derived from an EMBL/GenBank/DDBJ whole genome shotgun (WGS) entry which is preliminary data.</text>
</comment>
<reference evidence="13" key="1">
    <citation type="submission" date="2020-04" db="EMBL/GenBank/DDBJ databases">
        <title>Deep metagenomics examines the oral microbiome during advanced dental caries in children, revealing novel taxa and co-occurrences with host molecules.</title>
        <authorList>
            <person name="Baker J.L."/>
            <person name="Morton J.T."/>
            <person name="Dinis M."/>
            <person name="Alvarez R."/>
            <person name="Tran N.C."/>
            <person name="Knight R."/>
            <person name="Edlund A."/>
        </authorList>
    </citation>
    <scope>NUCLEOTIDE SEQUENCE</scope>
    <source>
        <strain evidence="13">JCVI_23_bin.16</strain>
    </source>
</reference>
<evidence type="ECO:0000256" key="6">
    <source>
        <dbReference type="ARBA" id="ARBA00022737"/>
    </source>
</evidence>
<evidence type="ECO:0000256" key="1">
    <source>
        <dbReference type="ARBA" id="ARBA00004202"/>
    </source>
</evidence>
<dbReference type="GO" id="GO:0015749">
    <property type="term" value="P:monosaccharide transmembrane transport"/>
    <property type="evidence" value="ECO:0007669"/>
    <property type="project" value="UniProtKB-ARBA"/>
</dbReference>
<dbReference type="InterPro" id="IPR017871">
    <property type="entry name" value="ABC_transporter-like_CS"/>
</dbReference>
<keyword evidence="7 11" id="KW-0547">Nucleotide-binding</keyword>
<dbReference type="SMART" id="SM00382">
    <property type="entry name" value="AAA"/>
    <property type="match status" value="2"/>
</dbReference>
<dbReference type="PROSITE" id="PS00211">
    <property type="entry name" value="ABC_TRANSPORTER_1"/>
    <property type="match status" value="1"/>
</dbReference>
<dbReference type="PANTHER" id="PTHR43790:SF7">
    <property type="entry name" value="GALACTOSE_METHYL GALACTOSIDE IMPORT ATP-BINDING PROTEIN MGLA"/>
    <property type="match status" value="1"/>
</dbReference>
<dbReference type="InterPro" id="IPR003593">
    <property type="entry name" value="AAA+_ATPase"/>
</dbReference>
<dbReference type="AlphaFoldDB" id="A0A929MUE1"/>
<dbReference type="EMBL" id="JABZFV010000069">
    <property type="protein sequence ID" value="MBF0934800.1"/>
    <property type="molecule type" value="Genomic_DNA"/>
</dbReference>
<evidence type="ECO:0000313" key="13">
    <source>
        <dbReference type="EMBL" id="MBF0934800.1"/>
    </source>
</evidence>
<dbReference type="GeneID" id="84817132"/>
<evidence type="ECO:0000259" key="12">
    <source>
        <dbReference type="PROSITE" id="PS50893"/>
    </source>
</evidence>
<evidence type="ECO:0000256" key="2">
    <source>
        <dbReference type="ARBA" id="ARBA00004533"/>
    </source>
</evidence>
<keyword evidence="8 11" id="KW-0067">ATP-binding</keyword>
<evidence type="ECO:0000256" key="4">
    <source>
        <dbReference type="ARBA" id="ARBA00022475"/>
    </source>
</evidence>
<evidence type="ECO:0000256" key="11">
    <source>
        <dbReference type="RuleBase" id="RU367029"/>
    </source>
</evidence>
<dbReference type="InterPro" id="IPR027417">
    <property type="entry name" value="P-loop_NTPase"/>
</dbReference>
<dbReference type="PANTHER" id="PTHR43790">
    <property type="entry name" value="CARBOHYDRATE TRANSPORT ATP-BINDING PROTEIN MG119-RELATED"/>
    <property type="match status" value="1"/>
</dbReference>
<dbReference type="EC" id="7.5.2.11" evidence="11"/>
<dbReference type="InterPro" id="IPR050107">
    <property type="entry name" value="ABC_carbohydrate_import_ATPase"/>
</dbReference>
<keyword evidence="9 11" id="KW-1278">Translocase</keyword>
<keyword evidence="6" id="KW-0677">Repeat</keyword>
<dbReference type="RefSeq" id="WP_023392473.1">
    <property type="nucleotide sequence ID" value="NZ_CAJPUI010000008.1"/>
</dbReference>
<dbReference type="Pfam" id="PF00005">
    <property type="entry name" value="ABC_tran"/>
    <property type="match status" value="2"/>
</dbReference>
<evidence type="ECO:0000256" key="3">
    <source>
        <dbReference type="ARBA" id="ARBA00022448"/>
    </source>
</evidence>
<keyword evidence="3 11" id="KW-0813">Transport</keyword>
<evidence type="ECO:0000256" key="9">
    <source>
        <dbReference type="ARBA" id="ARBA00022967"/>
    </source>
</evidence>
<dbReference type="CDD" id="cd03215">
    <property type="entry name" value="ABC_Carb_Monos_II"/>
    <property type="match status" value="1"/>
</dbReference>
<dbReference type="SUPFAM" id="SSF52540">
    <property type="entry name" value="P-loop containing nucleoside triphosphate hydrolases"/>
    <property type="match status" value="2"/>
</dbReference>
<keyword evidence="5 11" id="KW-0762">Sugar transport</keyword>
<protein>
    <recommendedName>
        <fullName evidence="11">Ribose/galactose/methyl galactoside import ATP-binding protein</fullName>
        <ecNumber evidence="11">7.5.2.11</ecNumber>
    </recommendedName>
</protein>
<evidence type="ECO:0000256" key="5">
    <source>
        <dbReference type="ARBA" id="ARBA00022597"/>
    </source>
</evidence>
<keyword evidence="10 11" id="KW-0472">Membrane</keyword>
<proteinExistence type="inferred from homology"/>
<dbReference type="GO" id="GO:0005886">
    <property type="term" value="C:plasma membrane"/>
    <property type="evidence" value="ECO:0007669"/>
    <property type="project" value="UniProtKB-SubCell"/>
</dbReference>
<dbReference type="PROSITE" id="PS50893">
    <property type="entry name" value="ABC_TRANSPORTER_2"/>
    <property type="match status" value="2"/>
</dbReference>
<dbReference type="GO" id="GO:0016887">
    <property type="term" value="F:ATP hydrolysis activity"/>
    <property type="evidence" value="ECO:0007669"/>
    <property type="project" value="InterPro"/>
</dbReference>
<dbReference type="Proteomes" id="UP000757900">
    <property type="component" value="Unassembled WGS sequence"/>
</dbReference>
<evidence type="ECO:0000256" key="8">
    <source>
        <dbReference type="ARBA" id="ARBA00022840"/>
    </source>
</evidence>
<evidence type="ECO:0000256" key="7">
    <source>
        <dbReference type="ARBA" id="ARBA00022741"/>
    </source>
</evidence>
<keyword evidence="4 11" id="KW-1003">Cell membrane</keyword>
<feature type="domain" description="ABC transporter" evidence="12">
    <location>
        <begin position="260"/>
        <end position="502"/>
    </location>
</feature>
<dbReference type="FunFam" id="3.40.50.300:FF:000127">
    <property type="entry name" value="Ribose import ATP-binding protein RbsA"/>
    <property type="match status" value="1"/>
</dbReference>
<sequence length="502" mass="56131">MTQIAEYLLDIEDIVKEFPGVKALDGARLKVRPGTIHALMGENGAGKSTMMKCLFGIYIEDSGSIKLNGQPVRFNNPKQALEQGVSMVHQELNQVLKRSVMENIWLGRFPKTKLGLIDEHKMYQDTKAIFQQLNLDIDPRTIIGKLSVSQRQMIEIAKAVSYDAKVIILDEPTSSLTEQEVQHLFRIMNQLKDQGCGLVYISHKMEEILAISDEVTIMRDGQWIATEAAKDLTMERIIQLMVGRDIGHRFPPRNNHPGQVTLEVRNLTAKYQPSIQDVSLTVHEGEVLGIAGLVGSRRTELIECIFGIATLASGEIYKNGKLIHNNNSRDAIKNGFALVTEERRATGIFPIADIRFNTVISNMRHYRGKLGLIRNASMGSDTQRMIDAMAIKTPSQRTQIRSLSGGNQQKVIIGRWLLTDADIYLFDEPTRGIDVGAKYEIYQIILDLAKKGKTVIVVSSEMTELLGITDRIAVMSNGRLAGVEKTESLTQEEILRLSALYL</sequence>
<dbReference type="GO" id="GO:0043211">
    <property type="term" value="F:ABC-type carbohydrate transporter activity"/>
    <property type="evidence" value="ECO:0007669"/>
    <property type="project" value="UniProtKB-UniRule"/>
</dbReference>
<comment type="similarity">
    <text evidence="11">Belongs to the ABC transporter superfamily.</text>
</comment>
<dbReference type="InterPro" id="IPR003439">
    <property type="entry name" value="ABC_transporter-like_ATP-bd"/>
</dbReference>
<comment type="function">
    <text evidence="11">Part of an ABC transporter complex involved in carbohydrate import. Could be involved in ribose, galactose and/or methyl galactoside import. Responsible for energy coupling to the transport system.</text>
</comment>
<gene>
    <name evidence="13" type="ORF">HXK00_04035</name>
</gene>
<dbReference type="CDD" id="cd03216">
    <property type="entry name" value="ABC_Carb_Monos_I"/>
    <property type="match status" value="1"/>
</dbReference>